<proteinExistence type="predicted"/>
<name>A0AAN9RUS1_PSOTE</name>
<evidence type="ECO:0000313" key="1">
    <source>
        <dbReference type="EMBL" id="KAK7383366.1"/>
    </source>
</evidence>
<keyword evidence="2" id="KW-1185">Reference proteome</keyword>
<sequence length="93" mass="10151">MMSSLRKAMKDVAKERDVVVVAGVIIFLDSLVDPQHCRKLLTSAVDAAIVKIMKSASWFKIGTAADVIIVGVGRETYNSCLEMLQVLLLKTSI</sequence>
<dbReference type="EMBL" id="JAYMYS010000008">
    <property type="protein sequence ID" value="KAK7383366.1"/>
    <property type="molecule type" value="Genomic_DNA"/>
</dbReference>
<evidence type="ECO:0000313" key="2">
    <source>
        <dbReference type="Proteomes" id="UP001386955"/>
    </source>
</evidence>
<accession>A0AAN9RUS1</accession>
<organism evidence="1 2">
    <name type="scientific">Psophocarpus tetragonolobus</name>
    <name type="common">Winged bean</name>
    <name type="synonym">Dolichos tetragonolobus</name>
    <dbReference type="NCBI Taxonomy" id="3891"/>
    <lineage>
        <taxon>Eukaryota</taxon>
        <taxon>Viridiplantae</taxon>
        <taxon>Streptophyta</taxon>
        <taxon>Embryophyta</taxon>
        <taxon>Tracheophyta</taxon>
        <taxon>Spermatophyta</taxon>
        <taxon>Magnoliopsida</taxon>
        <taxon>eudicotyledons</taxon>
        <taxon>Gunneridae</taxon>
        <taxon>Pentapetalae</taxon>
        <taxon>rosids</taxon>
        <taxon>fabids</taxon>
        <taxon>Fabales</taxon>
        <taxon>Fabaceae</taxon>
        <taxon>Papilionoideae</taxon>
        <taxon>50 kb inversion clade</taxon>
        <taxon>NPAAA clade</taxon>
        <taxon>indigoferoid/millettioid clade</taxon>
        <taxon>Phaseoleae</taxon>
        <taxon>Psophocarpus</taxon>
    </lineage>
</organism>
<comment type="caution">
    <text evidence="1">The sequence shown here is derived from an EMBL/GenBank/DDBJ whole genome shotgun (WGS) entry which is preliminary data.</text>
</comment>
<reference evidence="1 2" key="1">
    <citation type="submission" date="2024-01" db="EMBL/GenBank/DDBJ databases">
        <title>The genomes of 5 underutilized Papilionoideae crops provide insights into root nodulation and disease resistanc.</title>
        <authorList>
            <person name="Jiang F."/>
        </authorList>
    </citation>
    <scope>NUCLEOTIDE SEQUENCE [LARGE SCALE GENOMIC DNA]</scope>
    <source>
        <strain evidence="1">DUOXIRENSHENG_FW03</strain>
        <tissue evidence="1">Leaves</tissue>
    </source>
</reference>
<protein>
    <submittedName>
        <fullName evidence="1">Uncharacterized protein</fullName>
    </submittedName>
</protein>
<dbReference type="Proteomes" id="UP001386955">
    <property type="component" value="Unassembled WGS sequence"/>
</dbReference>
<gene>
    <name evidence="1" type="ORF">VNO78_29043</name>
</gene>
<dbReference type="AlphaFoldDB" id="A0AAN9RUS1"/>